<dbReference type="Gene3D" id="3.90.550.10">
    <property type="entry name" value="Spore Coat Polysaccharide Biosynthesis Protein SpsA, Chain A"/>
    <property type="match status" value="1"/>
</dbReference>
<dbReference type="AlphaFoldDB" id="A0A916UQW9"/>
<accession>A0A916UQW9</accession>
<dbReference type="PANTHER" id="PTHR22916:SF71">
    <property type="entry name" value="GLYCOSYL TRANSFERASE"/>
    <property type="match status" value="1"/>
</dbReference>
<name>A0A916UQW9_9BURK</name>
<organism evidence="2 3">
    <name type="scientific">Undibacterium terreum</name>
    <dbReference type="NCBI Taxonomy" id="1224302"/>
    <lineage>
        <taxon>Bacteria</taxon>
        <taxon>Pseudomonadati</taxon>
        <taxon>Pseudomonadota</taxon>
        <taxon>Betaproteobacteria</taxon>
        <taxon>Burkholderiales</taxon>
        <taxon>Oxalobacteraceae</taxon>
        <taxon>Undibacterium</taxon>
    </lineage>
</organism>
<dbReference type="PANTHER" id="PTHR22916">
    <property type="entry name" value="GLYCOSYLTRANSFERASE"/>
    <property type="match status" value="1"/>
</dbReference>
<dbReference type="EMBL" id="BMED01000003">
    <property type="protein sequence ID" value="GGC83848.1"/>
    <property type="molecule type" value="Genomic_DNA"/>
</dbReference>
<dbReference type="RefSeq" id="WP_188567284.1">
    <property type="nucleotide sequence ID" value="NZ_BMED01000003.1"/>
</dbReference>
<keyword evidence="3" id="KW-1185">Reference proteome</keyword>
<dbReference type="Proteomes" id="UP000637423">
    <property type="component" value="Unassembled WGS sequence"/>
</dbReference>
<evidence type="ECO:0000259" key="1">
    <source>
        <dbReference type="Pfam" id="PF00535"/>
    </source>
</evidence>
<dbReference type="Pfam" id="PF00535">
    <property type="entry name" value="Glycos_transf_2"/>
    <property type="match status" value="1"/>
</dbReference>
<reference evidence="2" key="1">
    <citation type="journal article" date="2014" name="Int. J. Syst. Evol. Microbiol.">
        <title>Complete genome sequence of Corynebacterium casei LMG S-19264T (=DSM 44701T), isolated from a smear-ripened cheese.</title>
        <authorList>
            <consortium name="US DOE Joint Genome Institute (JGI-PGF)"/>
            <person name="Walter F."/>
            <person name="Albersmeier A."/>
            <person name="Kalinowski J."/>
            <person name="Ruckert C."/>
        </authorList>
    </citation>
    <scope>NUCLEOTIDE SEQUENCE</scope>
    <source>
        <strain evidence="2">CGMCC 1.10998</strain>
    </source>
</reference>
<dbReference type="SUPFAM" id="SSF53448">
    <property type="entry name" value="Nucleotide-diphospho-sugar transferases"/>
    <property type="match status" value="1"/>
</dbReference>
<protein>
    <recommendedName>
        <fullName evidence="1">Glycosyltransferase 2-like domain-containing protein</fullName>
    </recommendedName>
</protein>
<evidence type="ECO:0000313" key="3">
    <source>
        <dbReference type="Proteomes" id="UP000637423"/>
    </source>
</evidence>
<dbReference type="InterPro" id="IPR029044">
    <property type="entry name" value="Nucleotide-diphossugar_trans"/>
</dbReference>
<proteinExistence type="predicted"/>
<gene>
    <name evidence="2" type="ORF">GCM10011396_34030</name>
</gene>
<reference evidence="2" key="2">
    <citation type="submission" date="2020-09" db="EMBL/GenBank/DDBJ databases">
        <authorList>
            <person name="Sun Q."/>
            <person name="Zhou Y."/>
        </authorList>
    </citation>
    <scope>NUCLEOTIDE SEQUENCE</scope>
    <source>
        <strain evidence="2">CGMCC 1.10998</strain>
    </source>
</reference>
<evidence type="ECO:0000313" key="2">
    <source>
        <dbReference type="EMBL" id="GGC83848.1"/>
    </source>
</evidence>
<dbReference type="GO" id="GO:0016758">
    <property type="term" value="F:hexosyltransferase activity"/>
    <property type="evidence" value="ECO:0007669"/>
    <property type="project" value="UniProtKB-ARBA"/>
</dbReference>
<comment type="caution">
    <text evidence="2">The sequence shown here is derived from an EMBL/GenBank/DDBJ whole genome shotgun (WGS) entry which is preliminary data.</text>
</comment>
<dbReference type="InterPro" id="IPR001173">
    <property type="entry name" value="Glyco_trans_2-like"/>
</dbReference>
<sequence>MHKERLKISVCIVTYNHAAYIHDCLSSVLAQHVDAELEILVGDDCSSDETRLLIREFSEKYPDVIYPVFHKENVGSTRNYQYLVNQASGDYIAHLDGDDFWLPGKLQAQLSFLEKNQRCSAVYANAIVINNSGELVARFNGELPSQFDLNYLINKGNFLNASSLMYRAQCKHIYLQEQGQVLDFHAHVLLASQGDLGYVNKSLVVYRLNSTSSMTTARRDLLMELYWKGILSAWKLGADEKALRHCMIGFYRSLIRSALTRGRLKEALQVSDAMTAECPLVTRKLFILSAMTLPFYVAKEIYRMLGRRIFKGGAEILFDR</sequence>
<feature type="domain" description="Glycosyltransferase 2-like" evidence="1">
    <location>
        <begin position="9"/>
        <end position="130"/>
    </location>
</feature>